<organism evidence="1 2">
    <name type="scientific">Aureobasidium melanogenum</name>
    <name type="common">Aureobasidium pullulans var. melanogenum</name>
    <dbReference type="NCBI Taxonomy" id="46634"/>
    <lineage>
        <taxon>Eukaryota</taxon>
        <taxon>Fungi</taxon>
        <taxon>Dikarya</taxon>
        <taxon>Ascomycota</taxon>
        <taxon>Pezizomycotina</taxon>
        <taxon>Dothideomycetes</taxon>
        <taxon>Dothideomycetidae</taxon>
        <taxon>Dothideales</taxon>
        <taxon>Saccotheciaceae</taxon>
        <taxon>Aureobasidium</taxon>
    </lineage>
</organism>
<dbReference type="OrthoDB" id="3871707at2759"/>
<feature type="non-terminal residue" evidence="1">
    <location>
        <position position="1"/>
    </location>
</feature>
<accession>A0A9P8EN69</accession>
<proteinExistence type="predicted"/>
<protein>
    <submittedName>
        <fullName evidence="1">Uncharacterized protein</fullName>
    </submittedName>
</protein>
<name>A0A9P8EN69_AURME</name>
<dbReference type="Proteomes" id="UP000779574">
    <property type="component" value="Unassembled WGS sequence"/>
</dbReference>
<dbReference type="AlphaFoldDB" id="A0A9P8EN69"/>
<evidence type="ECO:0000313" key="1">
    <source>
        <dbReference type="EMBL" id="KAG9694286.1"/>
    </source>
</evidence>
<reference evidence="1" key="1">
    <citation type="journal article" date="2021" name="J Fungi (Basel)">
        <title>Virulence traits and population genomics of the black yeast Aureobasidium melanogenum.</title>
        <authorList>
            <person name="Cernosa A."/>
            <person name="Sun X."/>
            <person name="Gostincar C."/>
            <person name="Fang C."/>
            <person name="Gunde-Cimerman N."/>
            <person name="Song Z."/>
        </authorList>
    </citation>
    <scope>NUCLEOTIDE SEQUENCE</scope>
    <source>
        <strain evidence="1">EXF-9911</strain>
    </source>
</reference>
<evidence type="ECO:0000313" key="2">
    <source>
        <dbReference type="Proteomes" id="UP000779574"/>
    </source>
</evidence>
<comment type="caution">
    <text evidence="1">The sequence shown here is derived from an EMBL/GenBank/DDBJ whole genome shotgun (WGS) entry which is preliminary data.</text>
</comment>
<gene>
    <name evidence="1" type="ORF">KCU76_g5341</name>
</gene>
<dbReference type="EMBL" id="JAHFXF010000166">
    <property type="protein sequence ID" value="KAG9694286.1"/>
    <property type="molecule type" value="Genomic_DNA"/>
</dbReference>
<reference evidence="1" key="2">
    <citation type="submission" date="2021-08" db="EMBL/GenBank/DDBJ databases">
        <authorList>
            <person name="Gostincar C."/>
            <person name="Sun X."/>
            <person name="Song Z."/>
            <person name="Gunde-Cimerman N."/>
        </authorList>
    </citation>
    <scope>NUCLEOTIDE SEQUENCE</scope>
    <source>
        <strain evidence="1">EXF-9911</strain>
    </source>
</reference>
<sequence length="146" mass="16257">MFILAEMGEEPRKQFASKAVLSTTPTGWTPVLYDLDSVKGQSILTAVKKDAGLMAEDLFIADMNGRLLEKLVEIKGDSFVFKHSHAHINEFSGLVLDILEWTEHKVKCAAMEAESMKRISSAARICSAIRICCLQIKMEMFSEESA</sequence>